<feature type="region of interest" description="Disordered" evidence="1">
    <location>
        <begin position="222"/>
        <end position="520"/>
    </location>
</feature>
<feature type="compositionally biased region" description="Polar residues" evidence="1">
    <location>
        <begin position="257"/>
        <end position="271"/>
    </location>
</feature>
<feature type="compositionally biased region" description="Basic and acidic residues" evidence="1">
    <location>
        <begin position="7"/>
        <end position="30"/>
    </location>
</feature>
<evidence type="ECO:0000313" key="2">
    <source>
        <dbReference type="EMBL" id="CAF9929092.1"/>
    </source>
</evidence>
<proteinExistence type="predicted"/>
<feature type="compositionally biased region" description="Polar residues" evidence="1">
    <location>
        <begin position="308"/>
        <end position="320"/>
    </location>
</feature>
<feature type="compositionally biased region" description="Acidic residues" evidence="1">
    <location>
        <begin position="177"/>
        <end position="186"/>
    </location>
</feature>
<evidence type="ECO:0000256" key="1">
    <source>
        <dbReference type="SAM" id="MobiDB-lite"/>
    </source>
</evidence>
<organism evidence="2 3">
    <name type="scientific">Gomphillus americanus</name>
    <dbReference type="NCBI Taxonomy" id="1940652"/>
    <lineage>
        <taxon>Eukaryota</taxon>
        <taxon>Fungi</taxon>
        <taxon>Dikarya</taxon>
        <taxon>Ascomycota</taxon>
        <taxon>Pezizomycotina</taxon>
        <taxon>Lecanoromycetes</taxon>
        <taxon>OSLEUM clade</taxon>
        <taxon>Ostropomycetidae</taxon>
        <taxon>Ostropales</taxon>
        <taxon>Graphidaceae</taxon>
        <taxon>Gomphilloideae</taxon>
        <taxon>Gomphillus</taxon>
    </lineage>
</organism>
<feature type="compositionally biased region" description="Polar residues" evidence="1">
    <location>
        <begin position="382"/>
        <end position="396"/>
    </location>
</feature>
<gene>
    <name evidence="2" type="ORF">GOMPHAMPRED_005313</name>
</gene>
<sequence>MASRINDNIRAEWDSIDLENHEPKDHEAHSRTTKAASDPNEGSKVKGNARNLTLSSLKTRKSPIRKHQPKHSGLTLEQSDQTQDCITLEPGPAIQSPYTWLYPRQSFVFTGKQSVTNGTPRTVRASDKKGSQTGLPAVTDINETSDQNLGSDEDEDSIDESDQEPTSNGQNSASSTDETEESPTDGDESKLGSPITGAPEGIRLPIDSDDEEFKAVKERRIRAYAKNGSWSEMRSPLHDEKRRKQPSISGLHGNPINLVSSTAPSTPTDHGQSQQSSMLPPLQAKQSSHNQDKKAPSSIKGNQIPIPVSSSTDASQNSRSSKPEDVQVQRTPLQFKVGNSKTSDKNLNSVSYPSLPSMTSAAVGSVSRSSLEQNHSKPAPSNLPQPAFTSTTSMSVSPRKHSRPSLGSSREPSSSPRKRQRIDNPIAILPRPQGTSEAIPASMTSTPRLDSRLDRITNPTPQHLHPQGSSKLMPSTPGIEGTKLPTPNQHPQSIHPTPTRPTYYGHTLPQISASQPVPERPRIRQAAQATISGLSPQTRMFPAEVARQAVTANEKVSEPPKPFGFSPIELDLEPLTIILDLRGIDYCMAVQNSRVYSGLQSLFCEFLATYLTYLGNMDHLFSLCIWLLRSAMDPHQQERIDEEFWDDFILQHQQGKYNAYVQHCLAKVRQPGSWVAWYGQAQKHKPVGNVVTTRRLQNILLGREIATSKRKIPLLLSRFVGAS</sequence>
<feature type="compositionally biased region" description="Polar residues" evidence="1">
    <location>
        <begin position="107"/>
        <end position="120"/>
    </location>
</feature>
<accession>A0A8H3IIC0</accession>
<feature type="region of interest" description="Disordered" evidence="1">
    <location>
        <begin position="1"/>
        <end position="210"/>
    </location>
</feature>
<feature type="compositionally biased region" description="Polar residues" evidence="1">
    <location>
        <begin position="75"/>
        <end position="85"/>
    </location>
</feature>
<reference evidence="2" key="1">
    <citation type="submission" date="2021-03" db="EMBL/GenBank/DDBJ databases">
        <authorList>
            <person name="Tagirdzhanova G."/>
        </authorList>
    </citation>
    <scope>NUCLEOTIDE SEQUENCE</scope>
</reference>
<feature type="compositionally biased region" description="Basic residues" evidence="1">
    <location>
        <begin position="58"/>
        <end position="70"/>
    </location>
</feature>
<feature type="compositionally biased region" description="Polar residues" evidence="1">
    <location>
        <begin position="328"/>
        <end position="373"/>
    </location>
</feature>
<dbReference type="AlphaFoldDB" id="A0A8H3IIC0"/>
<keyword evidence="3" id="KW-1185">Reference proteome</keyword>
<feature type="compositionally biased region" description="Acidic residues" evidence="1">
    <location>
        <begin position="151"/>
        <end position="163"/>
    </location>
</feature>
<name>A0A8H3IIC0_9LECA</name>
<feature type="compositionally biased region" description="Polar residues" evidence="1">
    <location>
        <begin position="164"/>
        <end position="176"/>
    </location>
</feature>
<dbReference type="EMBL" id="CAJPDQ010000031">
    <property type="protein sequence ID" value="CAF9929092.1"/>
    <property type="molecule type" value="Genomic_DNA"/>
</dbReference>
<comment type="caution">
    <text evidence="2">The sequence shown here is derived from an EMBL/GenBank/DDBJ whole genome shotgun (WGS) entry which is preliminary data.</text>
</comment>
<feature type="compositionally biased region" description="Polar residues" evidence="1">
    <location>
        <begin position="141"/>
        <end position="150"/>
    </location>
</feature>
<protein>
    <submittedName>
        <fullName evidence="2">Uncharacterized protein</fullName>
    </submittedName>
</protein>
<feature type="compositionally biased region" description="Polar residues" evidence="1">
    <location>
        <begin position="457"/>
        <end position="473"/>
    </location>
</feature>
<dbReference type="Proteomes" id="UP000664169">
    <property type="component" value="Unassembled WGS sequence"/>
</dbReference>
<feature type="compositionally biased region" description="Low complexity" evidence="1">
    <location>
        <begin position="404"/>
        <end position="415"/>
    </location>
</feature>
<evidence type="ECO:0000313" key="3">
    <source>
        <dbReference type="Proteomes" id="UP000664169"/>
    </source>
</evidence>
<feature type="compositionally biased region" description="Polar residues" evidence="1">
    <location>
        <begin position="485"/>
        <end position="496"/>
    </location>
</feature>